<evidence type="ECO:0000313" key="12">
    <source>
        <dbReference type="Proteomes" id="UP000192578"/>
    </source>
</evidence>
<evidence type="ECO:0000256" key="9">
    <source>
        <dbReference type="ARBA" id="ARBA00030608"/>
    </source>
</evidence>
<dbReference type="GO" id="GO:0005743">
    <property type="term" value="C:mitochondrial inner membrane"/>
    <property type="evidence" value="ECO:0007669"/>
    <property type="project" value="UniProtKB-SubCell"/>
</dbReference>
<keyword evidence="6" id="KW-1133">Transmembrane helix</keyword>
<evidence type="ECO:0000256" key="4">
    <source>
        <dbReference type="ARBA" id="ARBA00022692"/>
    </source>
</evidence>
<reference evidence="12" key="1">
    <citation type="submission" date="2017-01" db="EMBL/GenBank/DDBJ databases">
        <title>Comparative genomics of anhydrobiosis in the tardigrade Hypsibius dujardini.</title>
        <authorList>
            <person name="Yoshida Y."/>
            <person name="Koutsovoulos G."/>
            <person name="Laetsch D."/>
            <person name="Stevens L."/>
            <person name="Kumar S."/>
            <person name="Horikawa D."/>
            <person name="Ishino K."/>
            <person name="Komine S."/>
            <person name="Tomita M."/>
            <person name="Blaxter M."/>
            <person name="Arakawa K."/>
        </authorList>
    </citation>
    <scope>NUCLEOTIDE SEQUENCE [LARGE SCALE GENOMIC DNA]</scope>
    <source>
        <strain evidence="12">Z151</strain>
    </source>
</reference>
<accession>A0A9X6RM15</accession>
<evidence type="ECO:0000256" key="10">
    <source>
        <dbReference type="ARBA" id="ARBA00031497"/>
    </source>
</evidence>
<keyword evidence="12" id="KW-1185">Reference proteome</keyword>
<comment type="caution">
    <text evidence="11">The sequence shown here is derived from an EMBL/GenBank/DDBJ whole genome shotgun (WGS) entry which is preliminary data.</text>
</comment>
<comment type="subcellular location">
    <subcellularLocation>
        <location evidence="1">Mitochondrion inner membrane</location>
        <topology evidence="1">Multi-pass membrane protein</topology>
        <orientation evidence="1">Matrix side</orientation>
    </subcellularLocation>
</comment>
<dbReference type="PANTHER" id="PTHR21382">
    <property type="entry name" value="NADH-UBIQUINONE OXIDOREDUCTASE SUBUNIT"/>
    <property type="match status" value="1"/>
</dbReference>
<evidence type="ECO:0000256" key="1">
    <source>
        <dbReference type="ARBA" id="ARBA00004292"/>
    </source>
</evidence>
<dbReference type="GO" id="GO:0045271">
    <property type="term" value="C:respiratory chain complex I"/>
    <property type="evidence" value="ECO:0007669"/>
    <property type="project" value="InterPro"/>
</dbReference>
<evidence type="ECO:0000256" key="2">
    <source>
        <dbReference type="ARBA" id="ARBA00008699"/>
    </source>
</evidence>
<dbReference type="PANTHER" id="PTHR21382:SF1">
    <property type="entry name" value="NADH DEHYDROGENASE [UBIQUINONE] 1 ALPHA SUBCOMPLEX SUBUNIT 11"/>
    <property type="match status" value="1"/>
</dbReference>
<proteinExistence type="inferred from homology"/>
<gene>
    <name evidence="11" type="ORF">BV898_16650</name>
</gene>
<evidence type="ECO:0000256" key="7">
    <source>
        <dbReference type="ARBA" id="ARBA00023128"/>
    </source>
</evidence>
<evidence type="ECO:0000313" key="11">
    <source>
        <dbReference type="EMBL" id="OWA52191.1"/>
    </source>
</evidence>
<dbReference type="OrthoDB" id="1913277at2759"/>
<organism evidence="11 12">
    <name type="scientific">Hypsibius exemplaris</name>
    <name type="common">Freshwater tardigrade</name>
    <dbReference type="NCBI Taxonomy" id="2072580"/>
    <lineage>
        <taxon>Eukaryota</taxon>
        <taxon>Metazoa</taxon>
        <taxon>Ecdysozoa</taxon>
        <taxon>Tardigrada</taxon>
        <taxon>Eutardigrada</taxon>
        <taxon>Parachela</taxon>
        <taxon>Hypsibioidea</taxon>
        <taxon>Hypsibiidae</taxon>
        <taxon>Hypsibius</taxon>
    </lineage>
</organism>
<name>A0A9X6RM15_HYPEX</name>
<keyword evidence="7" id="KW-0496">Mitochondrion</keyword>
<keyword evidence="8" id="KW-0472">Membrane</keyword>
<keyword evidence="5" id="KW-0999">Mitochondrion inner membrane</keyword>
<evidence type="ECO:0000256" key="3">
    <source>
        <dbReference type="ARBA" id="ARBA00018191"/>
    </source>
</evidence>
<dbReference type="InterPro" id="IPR039205">
    <property type="entry name" value="NDUFA11"/>
</dbReference>
<protein>
    <recommendedName>
        <fullName evidence="3">NADH dehydrogenase [ubiquinone] 1 alpha subcomplex subunit 11</fullName>
    </recommendedName>
    <alternativeName>
        <fullName evidence="9">Complex I-B14.7</fullName>
    </alternativeName>
    <alternativeName>
        <fullName evidence="10">NADH-ubiquinone oxidoreductase subunit B14.7</fullName>
    </alternativeName>
</protein>
<dbReference type="AlphaFoldDB" id="A0A9X6RM15"/>
<comment type="similarity">
    <text evidence="2">Belongs to the complex I NDUFA11 subunit family.</text>
</comment>
<dbReference type="EMBL" id="MTYJ01000255">
    <property type="protein sequence ID" value="OWA52191.1"/>
    <property type="molecule type" value="Genomic_DNA"/>
</dbReference>
<dbReference type="GO" id="GO:0006120">
    <property type="term" value="P:mitochondrial electron transport, NADH to ubiquinone"/>
    <property type="evidence" value="ECO:0007669"/>
    <property type="project" value="InterPro"/>
</dbReference>
<evidence type="ECO:0000256" key="6">
    <source>
        <dbReference type="ARBA" id="ARBA00022989"/>
    </source>
</evidence>
<dbReference type="Proteomes" id="UP000192578">
    <property type="component" value="Unassembled WGS sequence"/>
</dbReference>
<sequence length="208" mass="23394">MSHLKELLLYDLHDTPEGEDCFYKAFYHAKWGALFGSAYGYFDMLAYRHEIVPFNWVTQTLRVLRSTGRWGACGAMFGAVTCLSCSMRENKMDHLNWVAGGVSAGVLWGGLVGSTPQGVGVAVTLGALGYLKKEARMGNWLFFSDPELLQKYRKQRVPHMYFKQFDWSTIERSGWQPKARTYYFPGSIDGLPNAASEAPSAGQLQRAR</sequence>
<evidence type="ECO:0000256" key="5">
    <source>
        <dbReference type="ARBA" id="ARBA00022792"/>
    </source>
</evidence>
<keyword evidence="4" id="KW-0812">Transmembrane</keyword>
<evidence type="ECO:0000256" key="8">
    <source>
        <dbReference type="ARBA" id="ARBA00023136"/>
    </source>
</evidence>